<keyword evidence="6" id="KW-0493">Microtubule</keyword>
<feature type="region of interest" description="Disordered" evidence="8">
    <location>
        <begin position="355"/>
        <end position="380"/>
    </location>
</feature>
<dbReference type="Gene3D" id="3.40.850.10">
    <property type="entry name" value="Kinesin motor domain"/>
    <property type="match status" value="1"/>
</dbReference>
<evidence type="ECO:0000256" key="8">
    <source>
        <dbReference type="SAM" id="MobiDB-lite"/>
    </source>
</evidence>
<dbReference type="InterPro" id="IPR027417">
    <property type="entry name" value="P-loop_NTPase"/>
</dbReference>
<organism evidence="10 11">
    <name type="scientific">Dermatophagoides pteronyssinus</name>
    <name type="common">European house dust mite</name>
    <dbReference type="NCBI Taxonomy" id="6956"/>
    <lineage>
        <taxon>Eukaryota</taxon>
        <taxon>Metazoa</taxon>
        <taxon>Ecdysozoa</taxon>
        <taxon>Arthropoda</taxon>
        <taxon>Chelicerata</taxon>
        <taxon>Arachnida</taxon>
        <taxon>Acari</taxon>
        <taxon>Acariformes</taxon>
        <taxon>Sarcoptiformes</taxon>
        <taxon>Astigmata</taxon>
        <taxon>Psoroptidia</taxon>
        <taxon>Analgoidea</taxon>
        <taxon>Pyroglyphidae</taxon>
        <taxon>Dermatophagoidinae</taxon>
        <taxon>Dermatophagoides</taxon>
    </lineage>
</organism>
<dbReference type="PANTHER" id="PTHR47969">
    <property type="entry name" value="CHROMOSOME-ASSOCIATED KINESIN KIF4A-RELATED"/>
    <property type="match status" value="1"/>
</dbReference>
<dbReference type="Pfam" id="PF00225">
    <property type="entry name" value="Kinesin"/>
    <property type="match status" value="1"/>
</dbReference>
<dbReference type="PROSITE" id="PS00411">
    <property type="entry name" value="KINESIN_MOTOR_1"/>
    <property type="match status" value="1"/>
</dbReference>
<comment type="subcellular location">
    <subcellularLocation>
        <location evidence="1">Cytoplasm</location>
        <location evidence="1">Cytoskeleton</location>
    </subcellularLocation>
</comment>
<feature type="coiled-coil region" evidence="7">
    <location>
        <begin position="410"/>
        <end position="493"/>
    </location>
</feature>
<reference evidence="10 11" key="1">
    <citation type="journal article" date="2018" name="J. Allergy Clin. Immunol.">
        <title>High-quality assembly of Dermatophagoides pteronyssinus genome and transcriptome reveals a wide range of novel allergens.</title>
        <authorList>
            <person name="Liu X.Y."/>
            <person name="Yang K.Y."/>
            <person name="Wang M.Q."/>
            <person name="Kwok J.S."/>
            <person name="Zeng X."/>
            <person name="Yang Z."/>
            <person name="Xiao X.J."/>
            <person name="Lau C.P."/>
            <person name="Li Y."/>
            <person name="Huang Z.M."/>
            <person name="Ba J.G."/>
            <person name="Yim A.K."/>
            <person name="Ouyang C.Y."/>
            <person name="Ngai S.M."/>
            <person name="Chan T.F."/>
            <person name="Leung E.L."/>
            <person name="Liu L."/>
            <person name="Liu Z.G."/>
            <person name="Tsui S.K."/>
        </authorList>
    </citation>
    <scope>NUCLEOTIDE SEQUENCE [LARGE SCALE GENOMIC DNA]</scope>
    <source>
        <strain evidence="10">Derp</strain>
    </source>
</reference>
<evidence type="ECO:0000313" key="10">
    <source>
        <dbReference type="EMBL" id="KAH9423903.1"/>
    </source>
</evidence>
<evidence type="ECO:0000256" key="1">
    <source>
        <dbReference type="ARBA" id="ARBA00004245"/>
    </source>
</evidence>
<keyword evidence="7" id="KW-0175">Coiled coil</keyword>
<evidence type="ECO:0000256" key="6">
    <source>
        <dbReference type="RuleBase" id="RU000394"/>
    </source>
</evidence>
<dbReference type="SUPFAM" id="SSF52540">
    <property type="entry name" value="P-loop containing nucleoside triphosphate hydrolases"/>
    <property type="match status" value="1"/>
</dbReference>
<evidence type="ECO:0000256" key="7">
    <source>
        <dbReference type="SAM" id="Coils"/>
    </source>
</evidence>
<feature type="binding site" evidence="5">
    <location>
        <begin position="84"/>
        <end position="91"/>
    </location>
    <ligand>
        <name>ATP</name>
        <dbReference type="ChEBI" id="CHEBI:30616"/>
    </ligand>
</feature>
<gene>
    <name evidence="10" type="primary">KIF3A</name>
    <name evidence="10" type="ORF">DERP_005487</name>
</gene>
<keyword evidence="3 5" id="KW-0067">ATP-binding</keyword>
<dbReference type="Proteomes" id="UP000887458">
    <property type="component" value="Unassembled WGS sequence"/>
</dbReference>
<dbReference type="InterPro" id="IPR001752">
    <property type="entry name" value="Kinesin_motor_dom"/>
</dbReference>
<dbReference type="SMART" id="SM00129">
    <property type="entry name" value="KISc"/>
    <property type="match status" value="1"/>
</dbReference>
<dbReference type="InterPro" id="IPR036961">
    <property type="entry name" value="Kinesin_motor_dom_sf"/>
</dbReference>
<keyword evidence="4" id="KW-0206">Cytoskeleton</keyword>
<comment type="caution">
    <text evidence="10">The sequence shown here is derived from an EMBL/GenBank/DDBJ whole genome shotgun (WGS) entry which is preliminary data.</text>
</comment>
<dbReference type="PRINTS" id="PR00380">
    <property type="entry name" value="KINESINHEAVY"/>
</dbReference>
<keyword evidence="11" id="KW-1185">Reference proteome</keyword>
<feature type="domain" description="Kinesin motor" evidence="9">
    <location>
        <begin position="7"/>
        <end position="328"/>
    </location>
</feature>
<evidence type="ECO:0000256" key="3">
    <source>
        <dbReference type="ARBA" id="ARBA00022840"/>
    </source>
</evidence>
<keyword evidence="4" id="KW-0963">Cytoplasm</keyword>
<comment type="similarity">
    <text evidence="5 6">Belongs to the TRAFAC class myosin-kinesin ATPase superfamily. Kinesin family.</text>
</comment>
<evidence type="ECO:0000259" key="9">
    <source>
        <dbReference type="PROSITE" id="PS50067"/>
    </source>
</evidence>
<dbReference type="InterPro" id="IPR027640">
    <property type="entry name" value="Kinesin-like_fam"/>
</dbReference>
<name>A0ABQ8JNB0_DERPT</name>
<keyword evidence="2 5" id="KW-0547">Nucleotide-binding</keyword>
<proteinExistence type="inferred from homology"/>
<dbReference type="EMBL" id="NJHN03000031">
    <property type="protein sequence ID" value="KAH9423903.1"/>
    <property type="molecule type" value="Genomic_DNA"/>
</dbReference>
<evidence type="ECO:0000256" key="4">
    <source>
        <dbReference type="ARBA" id="ARBA00023212"/>
    </source>
</evidence>
<protein>
    <recommendedName>
        <fullName evidence="6">Kinesin-like protein</fullName>
    </recommendedName>
</protein>
<evidence type="ECO:0000256" key="5">
    <source>
        <dbReference type="PROSITE-ProRule" id="PRU00283"/>
    </source>
</evidence>
<dbReference type="InterPro" id="IPR019821">
    <property type="entry name" value="Kinesin_motor_CS"/>
</dbReference>
<keyword evidence="5 6" id="KW-0505">Motor protein</keyword>
<reference evidence="10 11" key="2">
    <citation type="journal article" date="2022" name="Mol. Biol. Evol.">
        <title>Comparative Genomics Reveals Insights into the Divergent Evolution of Astigmatic Mites and Household Pest Adaptations.</title>
        <authorList>
            <person name="Xiong Q."/>
            <person name="Wan A.T."/>
            <person name="Liu X."/>
            <person name="Fung C.S."/>
            <person name="Xiao X."/>
            <person name="Malainual N."/>
            <person name="Hou J."/>
            <person name="Wang L."/>
            <person name="Wang M."/>
            <person name="Yang K.Y."/>
            <person name="Cui Y."/>
            <person name="Leung E.L."/>
            <person name="Nong W."/>
            <person name="Shin S.K."/>
            <person name="Au S.W."/>
            <person name="Jeong K.Y."/>
            <person name="Chew F.T."/>
            <person name="Hui J.H."/>
            <person name="Leung T.F."/>
            <person name="Tungtrongchitr A."/>
            <person name="Zhong N."/>
            <person name="Liu Z."/>
            <person name="Tsui S.K."/>
        </authorList>
    </citation>
    <scope>NUCLEOTIDE SEQUENCE [LARGE SCALE GENOMIC DNA]</scope>
    <source>
        <strain evidence="10">Derp</strain>
    </source>
</reference>
<accession>A0ABQ8JNB0</accession>
<evidence type="ECO:0000313" key="11">
    <source>
        <dbReference type="Proteomes" id="UP000887458"/>
    </source>
</evidence>
<dbReference type="PROSITE" id="PS50067">
    <property type="entry name" value="KINESIN_MOTOR_2"/>
    <property type="match status" value="1"/>
</dbReference>
<sequence length="592" mass="68414">MSSKEDNVRVVVRCRPLLPDLESNEEIIIKIGNDNQTIQLSNRQFTFDRVFDWKSTENDVYTKSAKHIVDCVLQGYNGTIFAYGQTGTGKTFTASGIMQNSFEHIFDHIQRSKNNQKFLVRASYYEIYNEEIRDLLVANSGSKKNIGQKTLELKENQNGKIIIKDLSNFVINNVMDLKKLKETGDKYRSFGSTRMNQRSSRSHTIFTITIETEIGADNPETSIVRVGKFHLIDLAGSERQTKTGTTGLRLKEAAKINLSLTSLSLVIAALTDPKATFIPYRNSKLTRILSDSLGGNSKTLLIACIGPARINQEETISTLRFASQTKNIKNKPIINEDSKDALLRRFEEQVKELRQQLEEQENDDNNENHDNDNQMNDSTTTKIIPNELLEKLKQLEAKICIGGENLLEKAEMQEKLIVESERELIEQREKEDRLRKELEQRQQEILEIEDSYVSLQEEIQALNRKIRKAYGFLKESRSELDDMNVEHEKLRSELLDSIRISEKEIKLTNALISYYIPETCLKLIEDNVQYNQLTGEWNLRCLAYTGNNMRNEYEFFDNGNDAINDENHHHHHHHHHQNYDNIYLSYSNLNLN</sequence>
<evidence type="ECO:0000256" key="2">
    <source>
        <dbReference type="ARBA" id="ARBA00022741"/>
    </source>
</evidence>